<evidence type="ECO:0000259" key="1">
    <source>
        <dbReference type="PROSITE" id="PS50181"/>
    </source>
</evidence>
<dbReference type="InterPro" id="IPR001810">
    <property type="entry name" value="F-box_dom"/>
</dbReference>
<reference evidence="2 3" key="1">
    <citation type="submission" date="2024-04" db="EMBL/GenBank/DDBJ databases">
        <title>Phyllosticta paracitricarpa is synonymous to the EU quarantine fungus P. citricarpa based on phylogenomic analyses.</title>
        <authorList>
            <consortium name="Lawrence Berkeley National Laboratory"/>
            <person name="Van Ingen-Buijs V.A."/>
            <person name="Van Westerhoven A.C."/>
            <person name="Haridas S."/>
            <person name="Skiadas P."/>
            <person name="Martin F."/>
            <person name="Groenewald J.Z."/>
            <person name="Crous P.W."/>
            <person name="Seidl M.F."/>
        </authorList>
    </citation>
    <scope>NUCLEOTIDE SEQUENCE [LARGE SCALE GENOMIC DNA]</scope>
    <source>
        <strain evidence="2 3">CBS 123374</strain>
    </source>
</reference>
<dbReference type="Proteomes" id="UP001492380">
    <property type="component" value="Unassembled WGS sequence"/>
</dbReference>
<comment type="caution">
    <text evidence="2">The sequence shown here is derived from an EMBL/GenBank/DDBJ whole genome shotgun (WGS) entry which is preliminary data.</text>
</comment>
<evidence type="ECO:0000313" key="2">
    <source>
        <dbReference type="EMBL" id="KAK8243852.1"/>
    </source>
</evidence>
<proteinExistence type="predicted"/>
<dbReference type="EMBL" id="JBBWRZ010000002">
    <property type="protein sequence ID" value="KAK8243852.1"/>
    <property type="molecule type" value="Genomic_DNA"/>
</dbReference>
<dbReference type="InterPro" id="IPR036047">
    <property type="entry name" value="F-box-like_dom_sf"/>
</dbReference>
<keyword evidence="3" id="KW-1185">Reference proteome</keyword>
<dbReference type="Gene3D" id="1.20.1280.50">
    <property type="match status" value="1"/>
</dbReference>
<name>A0ABR1YYU3_9PEZI</name>
<sequence length="566" mass="62811">VPMEVIQDIFSYLHPRDFNSARHSCRSWMLSSLDRSLLTTMLQRGAWWSGAHAELWAHSNGPFSEEWLLSRHLARQCALSSGWTGNGVDKVSPQTTCALVKTAEIDFSELSHGYIGTGQKPAPSLIFAFSICGQYLMVAESSMIYIYTLEGGSISLLTNVVCPRKALAMSMDASEHRFAIAVLLEGRMGMVCDLKISPDICEHAPDVVPGDYVESSSGYRTRTGSSLFLSRLYPLDSRSTSVSQDATHMAVPPAFNTVNVRNSDMNSTLYETSNPEAHNENLINQTWNLHLHYLNHTRRCQRKHKHTLFCNHPGDRLPLENGPHTIYRHLCSEDDPPRSVAICPQRRCVAFGCSSGIELHWIDAQTGQDLQRWFPLSAPSDFLYFLNPRPGVDSARKLRIISSIAHPQDREGIRLRFFPEVSPNILAWDYRAVDRERRCSTIPSTDHYRAVPLSDGYHHLFTDPISSALYLGSDAPLGGGVKLLRKIRFIPPATAVPRFFAPELLPPTAYAVGASLETGALVAAAYGSAIVLYNIPADVLLASRAETGRVECGIASCGCHDSTRRR</sequence>
<dbReference type="SUPFAM" id="SSF69322">
    <property type="entry name" value="Tricorn protease domain 2"/>
    <property type="match status" value="1"/>
</dbReference>
<dbReference type="SUPFAM" id="SSF81383">
    <property type="entry name" value="F-box domain"/>
    <property type="match status" value="1"/>
</dbReference>
<dbReference type="Pfam" id="PF12937">
    <property type="entry name" value="F-box-like"/>
    <property type="match status" value="1"/>
</dbReference>
<evidence type="ECO:0000313" key="3">
    <source>
        <dbReference type="Proteomes" id="UP001492380"/>
    </source>
</evidence>
<feature type="domain" description="F-box" evidence="1">
    <location>
        <begin position="1"/>
        <end position="42"/>
    </location>
</feature>
<gene>
    <name evidence="2" type="ORF">HDK90DRAFT_400614</name>
</gene>
<feature type="non-terminal residue" evidence="2">
    <location>
        <position position="566"/>
    </location>
</feature>
<protein>
    <recommendedName>
        <fullName evidence="1">F-box domain-containing protein</fullName>
    </recommendedName>
</protein>
<accession>A0ABR1YYU3</accession>
<feature type="non-terminal residue" evidence="2">
    <location>
        <position position="1"/>
    </location>
</feature>
<dbReference type="PROSITE" id="PS50181">
    <property type="entry name" value="FBOX"/>
    <property type="match status" value="1"/>
</dbReference>
<organism evidence="2 3">
    <name type="scientific">Phyllosticta capitalensis</name>
    <dbReference type="NCBI Taxonomy" id="121624"/>
    <lineage>
        <taxon>Eukaryota</taxon>
        <taxon>Fungi</taxon>
        <taxon>Dikarya</taxon>
        <taxon>Ascomycota</taxon>
        <taxon>Pezizomycotina</taxon>
        <taxon>Dothideomycetes</taxon>
        <taxon>Dothideomycetes incertae sedis</taxon>
        <taxon>Botryosphaeriales</taxon>
        <taxon>Phyllostictaceae</taxon>
        <taxon>Phyllosticta</taxon>
    </lineage>
</organism>